<gene>
    <name evidence="2" type="ORF">M569_13800</name>
</gene>
<accession>S8DMU3</accession>
<dbReference type="InterPro" id="IPR003676">
    <property type="entry name" value="SAUR_fam"/>
</dbReference>
<dbReference type="PANTHER" id="PTHR31374:SF203">
    <property type="entry name" value="AUXIN-RESPONSIVE PROTEIN SAUR71-LIKE"/>
    <property type="match status" value="1"/>
</dbReference>
<keyword evidence="3" id="KW-1185">Reference proteome</keyword>
<reference evidence="2 3" key="1">
    <citation type="journal article" date="2013" name="BMC Genomics">
        <title>The miniature genome of a carnivorous plant Genlisea aurea contains a low number of genes and short non-coding sequences.</title>
        <authorList>
            <person name="Leushkin E.V."/>
            <person name="Sutormin R.A."/>
            <person name="Nabieva E.R."/>
            <person name="Penin A.A."/>
            <person name="Kondrashov A.S."/>
            <person name="Logacheva M.D."/>
        </authorList>
    </citation>
    <scope>NUCLEOTIDE SEQUENCE [LARGE SCALE GENOMIC DNA]</scope>
</reference>
<sequence>TDSRSRRIRSGTVAVYVGTERARFVIPTRHLNYPVFLDLLNMAEEEYGFQVDGGLVLPIEPAPFEEIVRILEEGEERFRAIGLDEFLRFGSCEYGSCKELPSSCSNGFTVPLLPKTRV</sequence>
<comment type="caution">
    <text evidence="2">The sequence shown here is derived from an EMBL/GenBank/DDBJ whole genome shotgun (WGS) entry which is preliminary data.</text>
</comment>
<comment type="similarity">
    <text evidence="1">Belongs to the ARG7 family.</text>
</comment>
<dbReference type="OrthoDB" id="762405at2759"/>
<evidence type="ECO:0000313" key="3">
    <source>
        <dbReference type="Proteomes" id="UP000015453"/>
    </source>
</evidence>
<dbReference type="GO" id="GO:0009733">
    <property type="term" value="P:response to auxin"/>
    <property type="evidence" value="ECO:0007669"/>
    <property type="project" value="InterPro"/>
</dbReference>
<dbReference type="PANTHER" id="PTHR31374">
    <property type="entry name" value="AUXIN-INDUCED PROTEIN-LIKE-RELATED"/>
    <property type="match status" value="1"/>
</dbReference>
<evidence type="ECO:0000256" key="1">
    <source>
        <dbReference type="ARBA" id="ARBA00006974"/>
    </source>
</evidence>
<evidence type="ECO:0000313" key="2">
    <source>
        <dbReference type="EMBL" id="EPS61002.1"/>
    </source>
</evidence>
<organism evidence="2 3">
    <name type="scientific">Genlisea aurea</name>
    <dbReference type="NCBI Taxonomy" id="192259"/>
    <lineage>
        <taxon>Eukaryota</taxon>
        <taxon>Viridiplantae</taxon>
        <taxon>Streptophyta</taxon>
        <taxon>Embryophyta</taxon>
        <taxon>Tracheophyta</taxon>
        <taxon>Spermatophyta</taxon>
        <taxon>Magnoliopsida</taxon>
        <taxon>eudicotyledons</taxon>
        <taxon>Gunneridae</taxon>
        <taxon>Pentapetalae</taxon>
        <taxon>asterids</taxon>
        <taxon>lamiids</taxon>
        <taxon>Lamiales</taxon>
        <taxon>Lentibulariaceae</taxon>
        <taxon>Genlisea</taxon>
    </lineage>
</organism>
<dbReference type="EMBL" id="AUSU01007155">
    <property type="protein sequence ID" value="EPS61002.1"/>
    <property type="molecule type" value="Genomic_DNA"/>
</dbReference>
<protein>
    <submittedName>
        <fullName evidence="2">Uncharacterized protein</fullName>
    </submittedName>
</protein>
<dbReference type="Pfam" id="PF02519">
    <property type="entry name" value="Auxin_inducible"/>
    <property type="match status" value="1"/>
</dbReference>
<feature type="non-terminal residue" evidence="2">
    <location>
        <position position="1"/>
    </location>
</feature>
<name>S8DMU3_9LAMI</name>
<dbReference type="AlphaFoldDB" id="S8DMU3"/>
<dbReference type="Proteomes" id="UP000015453">
    <property type="component" value="Unassembled WGS sequence"/>
</dbReference>
<proteinExistence type="inferred from homology"/>